<protein>
    <submittedName>
        <fullName evidence="2">Uncharacterized protein</fullName>
    </submittedName>
</protein>
<evidence type="ECO:0000313" key="2">
    <source>
        <dbReference type="EMBL" id="TLQ39468.1"/>
    </source>
</evidence>
<organism evidence="2 3">
    <name type="scientific">Streptomyces marianii</name>
    <dbReference type="NCBI Taxonomy" id="1817406"/>
    <lineage>
        <taxon>Bacteria</taxon>
        <taxon>Bacillati</taxon>
        <taxon>Actinomycetota</taxon>
        <taxon>Actinomycetes</taxon>
        <taxon>Kitasatosporales</taxon>
        <taxon>Streptomycetaceae</taxon>
        <taxon>Streptomyces</taxon>
    </lineage>
</organism>
<dbReference type="AlphaFoldDB" id="A0A5R9DUN8"/>
<evidence type="ECO:0000313" key="3">
    <source>
        <dbReference type="Proteomes" id="UP000305921"/>
    </source>
</evidence>
<name>A0A5R9DUN8_9ACTN</name>
<sequence>MGLVARPARAAAGRLRAAAGRAAPHGPDGPADPRAAARPEPFTAPRGVDGEDLVELAAARGPLAAAAALNAAGDRGAEVYAGLLNRLVAAAPDAWTADVPAVLATLRTPALRGFYLTAVRAAAHLPGALPDRNLSHAIAGALQLRRSLPGPGTAGEQTDTAALFADEALFGLLAQAWNRPDGAAGLDDVLLPEALAHLHTLADALTRPAEAAAPPAQVPPAGGPQRPDPAVRALECLLDYAAARARAGAAMPADVLDLLARVLAAGPARPAVSAAIGPRLPALHRHAPGHAAGHPALTALDGRPTPAAAWLHTGPADPPLLTALDRAALFASLRHGAGGPAEHLAHALTADPYALGDPAGALTEIAAGPGGPAAVSWLLQVMAWRLDPAWGDIAAGRLHFTRTVPRPATGEELAALTAVWRAALTAHLPPGALAGAGYFAHLPLDDAVWLPLARASAEHTPPHTPATAAERAAAHPGDRDALLLTARLLDRPADVWGTQAVLPYARALLQTAQAMTAHPCPDTVAQLREALINAGEVDAAHTPAG</sequence>
<reference evidence="2 3" key="1">
    <citation type="submission" date="2019-05" db="EMBL/GenBank/DDBJ databases">
        <title>Streptomyces marianii sp. nov., a novel marine actinomycete from southern coast of India.</title>
        <authorList>
            <person name="Iniyan A.M."/>
            <person name="Wink J."/>
            <person name="Ramprasad E."/>
            <person name="Ramana C.V."/>
            <person name="Bunk B."/>
            <person name="Sproer C."/>
            <person name="Joseph F.-J.R.S."/>
            <person name="Vincent S.G.P."/>
        </authorList>
    </citation>
    <scope>NUCLEOTIDE SEQUENCE [LARGE SCALE GENOMIC DNA]</scope>
    <source>
        <strain evidence="2 3">ICN19</strain>
    </source>
</reference>
<dbReference type="Proteomes" id="UP000305921">
    <property type="component" value="Unassembled WGS sequence"/>
</dbReference>
<feature type="region of interest" description="Disordered" evidence="1">
    <location>
        <begin position="15"/>
        <end position="48"/>
    </location>
</feature>
<keyword evidence="3" id="KW-1185">Reference proteome</keyword>
<accession>A0A5R9DUN8</accession>
<evidence type="ECO:0000256" key="1">
    <source>
        <dbReference type="SAM" id="MobiDB-lite"/>
    </source>
</evidence>
<dbReference type="RefSeq" id="WP_138058278.1">
    <property type="nucleotide sequence ID" value="NZ_VAWE01000002.1"/>
</dbReference>
<comment type="caution">
    <text evidence="2">The sequence shown here is derived from an EMBL/GenBank/DDBJ whole genome shotgun (WGS) entry which is preliminary data.</text>
</comment>
<feature type="compositionally biased region" description="Low complexity" evidence="1">
    <location>
        <begin position="15"/>
        <end position="39"/>
    </location>
</feature>
<dbReference type="OrthoDB" id="3916808at2"/>
<proteinExistence type="predicted"/>
<gene>
    <name evidence="2" type="ORF">FEF34_39590</name>
</gene>
<dbReference type="EMBL" id="VAWE01000002">
    <property type="protein sequence ID" value="TLQ39468.1"/>
    <property type="molecule type" value="Genomic_DNA"/>
</dbReference>